<dbReference type="EMBL" id="CP063196">
    <property type="protein sequence ID" value="UOE18637.1"/>
    <property type="molecule type" value="Genomic_DNA"/>
</dbReference>
<feature type="transmembrane region" description="Helical" evidence="1">
    <location>
        <begin position="7"/>
        <end position="25"/>
    </location>
</feature>
<dbReference type="RefSeq" id="WP_157129663.1">
    <property type="nucleotide sequence ID" value="NZ_CP063196.1"/>
</dbReference>
<keyword evidence="1" id="KW-1133">Transmembrane helix</keyword>
<name>A0AA97LV27_9ACTN</name>
<dbReference type="AlphaFoldDB" id="A0AA97LV27"/>
<evidence type="ECO:0000313" key="2">
    <source>
        <dbReference type="EMBL" id="UOE18637.1"/>
    </source>
</evidence>
<dbReference type="KEGG" id="thao:NI17_017730"/>
<keyword evidence="1" id="KW-0812">Transmembrane</keyword>
<evidence type="ECO:0000256" key="1">
    <source>
        <dbReference type="SAM" id="Phobius"/>
    </source>
</evidence>
<dbReference type="Proteomes" id="UP000265719">
    <property type="component" value="Chromosome"/>
</dbReference>
<organism evidence="2 3">
    <name type="scientific">Thermobifida halotolerans</name>
    <dbReference type="NCBI Taxonomy" id="483545"/>
    <lineage>
        <taxon>Bacteria</taxon>
        <taxon>Bacillati</taxon>
        <taxon>Actinomycetota</taxon>
        <taxon>Actinomycetes</taxon>
        <taxon>Streptosporangiales</taxon>
        <taxon>Nocardiopsidaceae</taxon>
        <taxon>Thermobifida</taxon>
    </lineage>
</organism>
<keyword evidence="1" id="KW-0472">Membrane</keyword>
<accession>A0AA97LV27</accession>
<sequence length="45" mass="4692">MSVLGRLGIYGLVLVAVFGIAFWAGTLTGPTGTETAPATMQEQEH</sequence>
<evidence type="ECO:0000313" key="3">
    <source>
        <dbReference type="Proteomes" id="UP000265719"/>
    </source>
</evidence>
<gene>
    <name evidence="2" type="ORF">NI17_017730</name>
</gene>
<proteinExistence type="predicted"/>
<reference evidence="2" key="1">
    <citation type="submission" date="2020-10" db="EMBL/GenBank/DDBJ databases">
        <title>De novo genome project of the cellulose decomposer Thermobifida halotolerans type strain.</title>
        <authorList>
            <person name="Nagy I."/>
            <person name="Horvath B."/>
            <person name="Kukolya J."/>
            <person name="Nagy I."/>
            <person name="Orsini M."/>
        </authorList>
    </citation>
    <scope>NUCLEOTIDE SEQUENCE</scope>
    <source>
        <strain evidence="2">DSM 44931</strain>
    </source>
</reference>
<protein>
    <submittedName>
        <fullName evidence="2">Uncharacterized protein</fullName>
    </submittedName>
</protein>
<keyword evidence="3" id="KW-1185">Reference proteome</keyword>